<dbReference type="PANTHER" id="PTHR33048:SF55">
    <property type="entry name" value="INTEGRAL MEMBRANE PROTEIN"/>
    <property type="match status" value="1"/>
</dbReference>
<dbReference type="AlphaFoldDB" id="A0A1W2TH49"/>
<gene>
    <name evidence="8" type="ORF">SAMD00023353_2601290</name>
</gene>
<keyword evidence="9" id="KW-1185">Reference proteome</keyword>
<dbReference type="OrthoDB" id="5283415at2759"/>
<dbReference type="InterPro" id="IPR049326">
    <property type="entry name" value="Rhodopsin_dom_fungi"/>
</dbReference>
<evidence type="ECO:0000313" key="8">
    <source>
        <dbReference type="EMBL" id="GAP87429.2"/>
    </source>
</evidence>
<comment type="similarity">
    <text evidence="5">Belongs to the SAT4 family.</text>
</comment>
<evidence type="ECO:0000313" key="9">
    <source>
        <dbReference type="Proteomes" id="UP000054516"/>
    </source>
</evidence>
<feature type="domain" description="Rhodopsin" evidence="7">
    <location>
        <begin position="2"/>
        <end position="134"/>
    </location>
</feature>
<feature type="transmembrane region" description="Helical" evidence="6">
    <location>
        <begin position="70"/>
        <end position="96"/>
    </location>
</feature>
<dbReference type="STRING" id="77044.A0A1W2TH49"/>
<dbReference type="Pfam" id="PF20684">
    <property type="entry name" value="Fung_rhodopsin"/>
    <property type="match status" value="1"/>
</dbReference>
<dbReference type="PANTHER" id="PTHR33048">
    <property type="entry name" value="PTH11-LIKE INTEGRAL MEMBRANE PROTEIN (AFU_ORTHOLOGUE AFUA_5G11245)"/>
    <property type="match status" value="1"/>
</dbReference>
<evidence type="ECO:0000256" key="2">
    <source>
        <dbReference type="ARBA" id="ARBA00022692"/>
    </source>
</evidence>
<reference evidence="8" key="1">
    <citation type="submission" date="2016-03" db="EMBL/GenBank/DDBJ databases">
        <title>Draft genome sequence of Rosellinia necatrix.</title>
        <authorList>
            <person name="Kanematsu S."/>
        </authorList>
    </citation>
    <scope>NUCLEOTIDE SEQUENCE [LARGE SCALE GENOMIC DNA]</scope>
    <source>
        <strain evidence="8">W97</strain>
    </source>
</reference>
<dbReference type="EMBL" id="DF977471">
    <property type="protein sequence ID" value="GAP87429.2"/>
    <property type="molecule type" value="Genomic_DNA"/>
</dbReference>
<evidence type="ECO:0000256" key="6">
    <source>
        <dbReference type="SAM" id="Phobius"/>
    </source>
</evidence>
<keyword evidence="4 6" id="KW-0472">Membrane</keyword>
<sequence length="223" mass="25207">MMIGVFFATVLQCIPINKTWETSLEGMCIDRRILFTVSSSFNIFTDMLILGLPLRIFIDLKIPRRTKIALMFIFLLGFLTTITSIVRLVLLIQGLFMLKTSMSADANIGFVTSAIETNLALITASAPALRPLLRTWFPKLFRVDRDEVVGNTERRVLGTAATRMTRLKSQTQLQSQTPRDSEEAIMTFNGIMRKSDIIIRYNPGLDNIRPATAGQTQQSEKWI</sequence>
<evidence type="ECO:0000256" key="4">
    <source>
        <dbReference type="ARBA" id="ARBA00023136"/>
    </source>
</evidence>
<name>A0A1W2TH49_ROSNE</name>
<feature type="transmembrane region" description="Helical" evidence="6">
    <location>
        <begin position="39"/>
        <end position="58"/>
    </location>
</feature>
<organism evidence="8">
    <name type="scientific">Rosellinia necatrix</name>
    <name type="common">White root-rot fungus</name>
    <dbReference type="NCBI Taxonomy" id="77044"/>
    <lineage>
        <taxon>Eukaryota</taxon>
        <taxon>Fungi</taxon>
        <taxon>Dikarya</taxon>
        <taxon>Ascomycota</taxon>
        <taxon>Pezizomycotina</taxon>
        <taxon>Sordariomycetes</taxon>
        <taxon>Xylariomycetidae</taxon>
        <taxon>Xylariales</taxon>
        <taxon>Xylariaceae</taxon>
        <taxon>Rosellinia</taxon>
    </lineage>
</organism>
<protein>
    <submittedName>
        <fullName evidence="8">Putative CFEM domain-containing protein</fullName>
    </submittedName>
</protein>
<dbReference type="InterPro" id="IPR052337">
    <property type="entry name" value="SAT4-like"/>
</dbReference>
<evidence type="ECO:0000256" key="5">
    <source>
        <dbReference type="ARBA" id="ARBA00038359"/>
    </source>
</evidence>
<dbReference type="GO" id="GO:0016020">
    <property type="term" value="C:membrane"/>
    <property type="evidence" value="ECO:0007669"/>
    <property type="project" value="UniProtKB-SubCell"/>
</dbReference>
<proteinExistence type="inferred from homology"/>
<keyword evidence="3 6" id="KW-1133">Transmembrane helix</keyword>
<evidence type="ECO:0000256" key="3">
    <source>
        <dbReference type="ARBA" id="ARBA00022989"/>
    </source>
</evidence>
<dbReference type="Proteomes" id="UP000054516">
    <property type="component" value="Unassembled WGS sequence"/>
</dbReference>
<evidence type="ECO:0000256" key="1">
    <source>
        <dbReference type="ARBA" id="ARBA00004141"/>
    </source>
</evidence>
<accession>A0A1W2TH49</accession>
<comment type="subcellular location">
    <subcellularLocation>
        <location evidence="1">Membrane</location>
        <topology evidence="1">Multi-pass membrane protein</topology>
    </subcellularLocation>
</comment>
<evidence type="ECO:0000259" key="7">
    <source>
        <dbReference type="Pfam" id="PF20684"/>
    </source>
</evidence>
<keyword evidence="2 6" id="KW-0812">Transmembrane</keyword>